<dbReference type="AlphaFoldDB" id="A0AAD7HWY2"/>
<dbReference type="EMBL" id="JARKIB010000164">
    <property type="protein sequence ID" value="KAJ7729561.1"/>
    <property type="molecule type" value="Genomic_DNA"/>
</dbReference>
<sequence>SLAKSTENYLALLKAILLKHGEEKYNITEKMTYRIKVQLPSVKKGDSVDVDNVSEYEDLVTNILAGLPAKTNIYIDMADIQKHWRGVRCSSHGSDNEDEDADLYDSNGLSNLDRELARLRGKLEQKYQNDHDVGFTYIDPDSGTSVPLTPQMIKEWCCAIYDGEATTAELPEFIMSFNPDKRKVALHLARIAAGANQPQAPAVSDIGHLASIIGTFIGTGLIPRQSLLAPATPQKQIGGNSASSPVIPTPSKLPRFLEHASKSLGISSAPDLESLMRRNGFGPDILHLINDKEFLDMGMVKGDVIRLKAGAQTWWNGPEARKYTHSKIDNQPFAGSSRYPEPPTLIGRVLEHA</sequence>
<feature type="non-terminal residue" evidence="1">
    <location>
        <position position="353"/>
    </location>
</feature>
<accession>A0AAD7HWY2</accession>
<dbReference type="Proteomes" id="UP001215598">
    <property type="component" value="Unassembled WGS sequence"/>
</dbReference>
<reference evidence="1" key="1">
    <citation type="submission" date="2023-03" db="EMBL/GenBank/DDBJ databases">
        <title>Massive genome expansion in bonnet fungi (Mycena s.s.) driven by repeated elements and novel gene families across ecological guilds.</title>
        <authorList>
            <consortium name="Lawrence Berkeley National Laboratory"/>
            <person name="Harder C.B."/>
            <person name="Miyauchi S."/>
            <person name="Viragh M."/>
            <person name="Kuo A."/>
            <person name="Thoen E."/>
            <person name="Andreopoulos B."/>
            <person name="Lu D."/>
            <person name="Skrede I."/>
            <person name="Drula E."/>
            <person name="Henrissat B."/>
            <person name="Morin E."/>
            <person name="Kohler A."/>
            <person name="Barry K."/>
            <person name="LaButti K."/>
            <person name="Morin E."/>
            <person name="Salamov A."/>
            <person name="Lipzen A."/>
            <person name="Mereny Z."/>
            <person name="Hegedus B."/>
            <person name="Baldrian P."/>
            <person name="Stursova M."/>
            <person name="Weitz H."/>
            <person name="Taylor A."/>
            <person name="Grigoriev I.V."/>
            <person name="Nagy L.G."/>
            <person name="Martin F."/>
            <person name="Kauserud H."/>
        </authorList>
    </citation>
    <scope>NUCLEOTIDE SEQUENCE</scope>
    <source>
        <strain evidence="1">CBHHK182m</strain>
    </source>
</reference>
<comment type="caution">
    <text evidence="1">The sequence shown here is derived from an EMBL/GenBank/DDBJ whole genome shotgun (WGS) entry which is preliminary data.</text>
</comment>
<name>A0AAD7HWY2_9AGAR</name>
<keyword evidence="2" id="KW-1185">Reference proteome</keyword>
<organism evidence="1 2">
    <name type="scientific">Mycena metata</name>
    <dbReference type="NCBI Taxonomy" id="1033252"/>
    <lineage>
        <taxon>Eukaryota</taxon>
        <taxon>Fungi</taxon>
        <taxon>Dikarya</taxon>
        <taxon>Basidiomycota</taxon>
        <taxon>Agaricomycotina</taxon>
        <taxon>Agaricomycetes</taxon>
        <taxon>Agaricomycetidae</taxon>
        <taxon>Agaricales</taxon>
        <taxon>Marasmiineae</taxon>
        <taxon>Mycenaceae</taxon>
        <taxon>Mycena</taxon>
    </lineage>
</organism>
<proteinExistence type="predicted"/>
<protein>
    <submittedName>
        <fullName evidence="1">Uncharacterized protein</fullName>
    </submittedName>
</protein>
<gene>
    <name evidence="1" type="ORF">B0H16DRAFT_1330360</name>
</gene>
<evidence type="ECO:0000313" key="2">
    <source>
        <dbReference type="Proteomes" id="UP001215598"/>
    </source>
</evidence>
<evidence type="ECO:0000313" key="1">
    <source>
        <dbReference type="EMBL" id="KAJ7729561.1"/>
    </source>
</evidence>